<evidence type="ECO:0000313" key="1">
    <source>
        <dbReference type="EMBL" id="KOF85746.1"/>
    </source>
</evidence>
<dbReference type="AlphaFoldDB" id="A0A0L8H8Y9"/>
<accession>A0A0L8H8Y9</accession>
<organism evidence="1">
    <name type="scientific">Octopus bimaculoides</name>
    <name type="common">California two-spotted octopus</name>
    <dbReference type="NCBI Taxonomy" id="37653"/>
    <lineage>
        <taxon>Eukaryota</taxon>
        <taxon>Metazoa</taxon>
        <taxon>Spiralia</taxon>
        <taxon>Lophotrochozoa</taxon>
        <taxon>Mollusca</taxon>
        <taxon>Cephalopoda</taxon>
        <taxon>Coleoidea</taxon>
        <taxon>Octopodiformes</taxon>
        <taxon>Octopoda</taxon>
        <taxon>Incirrata</taxon>
        <taxon>Octopodidae</taxon>
        <taxon>Octopus</taxon>
    </lineage>
</organism>
<protein>
    <submittedName>
        <fullName evidence="1">Uncharacterized protein</fullName>
    </submittedName>
</protein>
<proteinExistence type="predicted"/>
<dbReference type="EMBL" id="KQ418821">
    <property type="protein sequence ID" value="KOF85746.1"/>
    <property type="molecule type" value="Genomic_DNA"/>
</dbReference>
<reference evidence="1" key="1">
    <citation type="submission" date="2015-07" db="EMBL/GenBank/DDBJ databases">
        <title>MeaNS - Measles Nucleotide Surveillance Program.</title>
        <authorList>
            <person name="Tran T."/>
            <person name="Druce J."/>
        </authorList>
    </citation>
    <scope>NUCLEOTIDE SEQUENCE</scope>
    <source>
        <strain evidence="1">UCB-OBI-ISO-001</strain>
        <tissue evidence="1">Gonad</tissue>
    </source>
</reference>
<name>A0A0L8H8Y9_OCTBM</name>
<gene>
    <name evidence="1" type="ORF">OCBIM_22019840mg</name>
</gene>
<sequence length="54" mass="6096">MYLIGWFFFVGLGNQFFFCVCCLCCCCCQNRLGIIVIVAGRKMTVQNFVWVSGG</sequence>